<dbReference type="PANTHER" id="PTHR46111">
    <property type="entry name" value="RIBOSOMAL RNA SMALL SUBUNIT METHYLTRANSFERASE I"/>
    <property type="match status" value="1"/>
</dbReference>
<keyword evidence="2 6" id="KW-0698">rRNA processing</keyword>
<evidence type="ECO:0000259" key="7">
    <source>
        <dbReference type="Pfam" id="PF00590"/>
    </source>
</evidence>
<keyword evidence="3 6" id="KW-0489">Methyltransferase</keyword>
<dbReference type="Gene3D" id="3.40.1010.10">
    <property type="entry name" value="Cobalt-precorrin-4 Transmethylase, Domain 1"/>
    <property type="match status" value="1"/>
</dbReference>
<accession>A0ABS7T088</accession>
<evidence type="ECO:0000256" key="3">
    <source>
        <dbReference type="ARBA" id="ARBA00022603"/>
    </source>
</evidence>
<organism evidence="8 9">
    <name type="scientific">Anaerococcus murdochii</name>
    <dbReference type="NCBI Taxonomy" id="411577"/>
    <lineage>
        <taxon>Bacteria</taxon>
        <taxon>Bacillati</taxon>
        <taxon>Bacillota</taxon>
        <taxon>Tissierellia</taxon>
        <taxon>Tissierellales</taxon>
        <taxon>Peptoniphilaceae</taxon>
        <taxon>Anaerococcus</taxon>
    </lineage>
</organism>
<comment type="caution">
    <text evidence="8">The sequence shown here is derived from an EMBL/GenBank/DDBJ whole genome shotgun (WGS) entry which is preliminary data.</text>
</comment>
<dbReference type="RefSeq" id="WP_223420152.1">
    <property type="nucleotide sequence ID" value="NZ_JAIPME010000002.1"/>
</dbReference>
<dbReference type="EC" id="2.1.1.198" evidence="6"/>
<dbReference type="NCBIfam" id="TIGR00096">
    <property type="entry name" value="16S rRNA (cytidine(1402)-2'-O)-methyltransferase"/>
    <property type="match status" value="1"/>
</dbReference>
<evidence type="ECO:0000313" key="9">
    <source>
        <dbReference type="Proteomes" id="UP000734271"/>
    </source>
</evidence>
<proteinExistence type="inferred from homology"/>
<name>A0ABS7T088_9FIRM</name>
<dbReference type="EMBL" id="JAIPME010000002">
    <property type="protein sequence ID" value="MBZ2387198.1"/>
    <property type="molecule type" value="Genomic_DNA"/>
</dbReference>
<dbReference type="PIRSF" id="PIRSF005917">
    <property type="entry name" value="MTase_YraL"/>
    <property type="match status" value="1"/>
</dbReference>
<protein>
    <recommendedName>
        <fullName evidence="6">Ribosomal RNA small subunit methyltransferase I</fullName>
        <ecNumber evidence="6">2.1.1.198</ecNumber>
    </recommendedName>
    <alternativeName>
        <fullName evidence="6">16S rRNA 2'-O-ribose C1402 methyltransferase</fullName>
    </alternativeName>
    <alternativeName>
        <fullName evidence="6">rRNA (cytidine-2'-O-)-methyltransferase RsmI</fullName>
    </alternativeName>
</protein>
<keyword evidence="9" id="KW-1185">Reference proteome</keyword>
<evidence type="ECO:0000313" key="8">
    <source>
        <dbReference type="EMBL" id="MBZ2387198.1"/>
    </source>
</evidence>
<dbReference type="Pfam" id="PF00590">
    <property type="entry name" value="TP_methylase"/>
    <property type="match status" value="1"/>
</dbReference>
<sequence length="276" mass="31679">MDYQIYFVPTPIGNLEDMTIRAINTLKACDLIACEDTRESKKLLDFYEISKPLTSYHKFNEQAKSEELIKKASEGITIGVISDQGMPGMSDPGEILIKKCIENNISYTILPGPSSILTALIGSGQDMSAFTFYGFIGKKSKEKNELYEKLKNEEKTSIIFDSVHNLGKTIEDFKEIFPERKLTIARELTKKFEEYKTYTIKDIDPDQITFKGEFVLILEGKKEEETDDISSFDEKIKEMIDDGKTTKEIVKKIKKESTFSKNEIYEYVINFERINP</sequence>
<keyword evidence="4 6" id="KW-0808">Transferase</keyword>
<comment type="similarity">
    <text evidence="6">Belongs to the methyltransferase superfamily. RsmI family.</text>
</comment>
<evidence type="ECO:0000256" key="4">
    <source>
        <dbReference type="ARBA" id="ARBA00022679"/>
    </source>
</evidence>
<dbReference type="InterPro" id="IPR008189">
    <property type="entry name" value="rRNA_ssu_MeTfrase_I"/>
</dbReference>
<dbReference type="GO" id="GO:0008168">
    <property type="term" value="F:methyltransferase activity"/>
    <property type="evidence" value="ECO:0007669"/>
    <property type="project" value="UniProtKB-KW"/>
</dbReference>
<comment type="catalytic activity">
    <reaction evidence="6">
        <text>cytidine(1402) in 16S rRNA + S-adenosyl-L-methionine = 2'-O-methylcytidine(1402) in 16S rRNA + S-adenosyl-L-homocysteine + H(+)</text>
        <dbReference type="Rhea" id="RHEA:42924"/>
        <dbReference type="Rhea" id="RHEA-COMP:10285"/>
        <dbReference type="Rhea" id="RHEA-COMP:10286"/>
        <dbReference type="ChEBI" id="CHEBI:15378"/>
        <dbReference type="ChEBI" id="CHEBI:57856"/>
        <dbReference type="ChEBI" id="CHEBI:59789"/>
        <dbReference type="ChEBI" id="CHEBI:74495"/>
        <dbReference type="ChEBI" id="CHEBI:82748"/>
        <dbReference type="EC" id="2.1.1.198"/>
    </reaction>
</comment>
<gene>
    <name evidence="6 8" type="primary">rsmI</name>
    <name evidence="8" type="ORF">K8P03_07865</name>
</gene>
<evidence type="ECO:0000256" key="2">
    <source>
        <dbReference type="ARBA" id="ARBA00022552"/>
    </source>
</evidence>
<dbReference type="SUPFAM" id="SSF53790">
    <property type="entry name" value="Tetrapyrrole methylase"/>
    <property type="match status" value="1"/>
</dbReference>
<dbReference type="InterPro" id="IPR035996">
    <property type="entry name" value="4pyrrol_Methylase_sf"/>
</dbReference>
<evidence type="ECO:0000256" key="5">
    <source>
        <dbReference type="ARBA" id="ARBA00022691"/>
    </source>
</evidence>
<reference evidence="8 9" key="1">
    <citation type="submission" date="2021-08" db="EMBL/GenBank/DDBJ databases">
        <title>FDA dAtabase for Regulatory Grade micrObial Sequences (FDA-ARGOS): Supporting development and validation of Infectious Disease Dx tests.</title>
        <authorList>
            <person name="Sproer C."/>
            <person name="Gronow S."/>
            <person name="Severitt S."/>
            <person name="Schroder I."/>
            <person name="Tallon L."/>
            <person name="Sadzewicz L."/>
            <person name="Zhao X."/>
            <person name="Boylan J."/>
            <person name="Ott S."/>
            <person name="Bowen H."/>
            <person name="Vavikolanu K."/>
            <person name="Hazen T."/>
            <person name="Aluvathingal J."/>
            <person name="Nadendla S."/>
            <person name="Lowell S."/>
            <person name="Myers T."/>
            <person name="Yan Y."/>
            <person name="Sichtig H."/>
        </authorList>
    </citation>
    <scope>NUCLEOTIDE SEQUENCE [LARGE SCALE GENOMIC DNA]</scope>
    <source>
        <strain evidence="8 9">FDAARGOS_1460</strain>
    </source>
</reference>
<evidence type="ECO:0000256" key="1">
    <source>
        <dbReference type="ARBA" id="ARBA00022490"/>
    </source>
</evidence>
<keyword evidence="5 6" id="KW-0949">S-adenosyl-L-methionine</keyword>
<dbReference type="Proteomes" id="UP000734271">
    <property type="component" value="Unassembled WGS sequence"/>
</dbReference>
<comment type="function">
    <text evidence="6">Catalyzes the 2'-O-methylation of the ribose of cytidine 1402 (C1402) in 16S rRNA.</text>
</comment>
<dbReference type="HAMAP" id="MF_01877">
    <property type="entry name" value="16SrRNA_methyltr_I"/>
    <property type="match status" value="1"/>
</dbReference>
<dbReference type="InterPro" id="IPR014776">
    <property type="entry name" value="4pyrrole_Mease_sub2"/>
</dbReference>
<keyword evidence="1 6" id="KW-0963">Cytoplasm</keyword>
<dbReference type="InterPro" id="IPR014777">
    <property type="entry name" value="4pyrrole_Mease_sub1"/>
</dbReference>
<dbReference type="CDD" id="cd11648">
    <property type="entry name" value="RsmI"/>
    <property type="match status" value="1"/>
</dbReference>
<evidence type="ECO:0000256" key="6">
    <source>
        <dbReference type="HAMAP-Rule" id="MF_01877"/>
    </source>
</evidence>
<dbReference type="InterPro" id="IPR000878">
    <property type="entry name" value="4pyrrol_Mease"/>
</dbReference>
<dbReference type="Gene3D" id="3.30.950.10">
    <property type="entry name" value="Methyltransferase, Cobalt-precorrin-4 Transmethylase, Domain 2"/>
    <property type="match status" value="1"/>
</dbReference>
<dbReference type="PANTHER" id="PTHR46111:SF1">
    <property type="entry name" value="RIBOSOMAL RNA SMALL SUBUNIT METHYLTRANSFERASE I"/>
    <property type="match status" value="1"/>
</dbReference>
<comment type="subcellular location">
    <subcellularLocation>
        <location evidence="6">Cytoplasm</location>
    </subcellularLocation>
</comment>
<feature type="domain" description="Tetrapyrrole methylase" evidence="7">
    <location>
        <begin position="5"/>
        <end position="203"/>
    </location>
</feature>
<dbReference type="GO" id="GO:0032259">
    <property type="term" value="P:methylation"/>
    <property type="evidence" value="ECO:0007669"/>
    <property type="project" value="UniProtKB-KW"/>
</dbReference>